<dbReference type="PANTHER" id="PTHR43731:SF26">
    <property type="entry name" value="RHOMBOID-LIKE PROTEIN 10, CHLOROPLASTIC"/>
    <property type="match status" value="1"/>
</dbReference>
<feature type="transmembrane region" description="Helical" evidence="5">
    <location>
        <begin position="180"/>
        <end position="197"/>
    </location>
</feature>
<feature type="transmembrane region" description="Helical" evidence="5">
    <location>
        <begin position="228"/>
        <end position="245"/>
    </location>
</feature>
<gene>
    <name evidence="7" type="ORF">METZ01_LOCUS86095</name>
</gene>
<feature type="domain" description="Peptidase S54 rhomboid" evidence="6">
    <location>
        <begin position="60"/>
        <end position="197"/>
    </location>
</feature>
<keyword evidence="3 5" id="KW-1133">Transmembrane helix</keyword>
<evidence type="ECO:0000256" key="3">
    <source>
        <dbReference type="ARBA" id="ARBA00022989"/>
    </source>
</evidence>
<dbReference type="Gene3D" id="1.20.1540.10">
    <property type="entry name" value="Rhomboid-like"/>
    <property type="match status" value="1"/>
</dbReference>
<comment type="subcellular location">
    <subcellularLocation>
        <location evidence="1">Membrane</location>
        <topology evidence="1">Multi-pass membrane protein</topology>
    </subcellularLocation>
</comment>
<keyword evidence="2 5" id="KW-0812">Transmembrane</keyword>
<dbReference type="InterPro" id="IPR022764">
    <property type="entry name" value="Peptidase_S54_rhomboid_dom"/>
</dbReference>
<dbReference type="PANTHER" id="PTHR43731">
    <property type="entry name" value="RHOMBOID PROTEASE"/>
    <property type="match status" value="1"/>
</dbReference>
<dbReference type="InterPro" id="IPR050925">
    <property type="entry name" value="Rhomboid_protease_S54"/>
</dbReference>
<accession>A0A381UZU3</accession>
<protein>
    <recommendedName>
        <fullName evidence="6">Peptidase S54 rhomboid domain-containing protein</fullName>
    </recommendedName>
</protein>
<dbReference type="GO" id="GO:0004252">
    <property type="term" value="F:serine-type endopeptidase activity"/>
    <property type="evidence" value="ECO:0007669"/>
    <property type="project" value="InterPro"/>
</dbReference>
<evidence type="ECO:0000313" key="7">
    <source>
        <dbReference type="EMBL" id="SVA33241.1"/>
    </source>
</evidence>
<feature type="transmembrane region" description="Helical" evidence="5">
    <location>
        <begin position="20"/>
        <end position="41"/>
    </location>
</feature>
<keyword evidence="4 5" id="KW-0472">Membrane</keyword>
<evidence type="ECO:0000256" key="4">
    <source>
        <dbReference type="ARBA" id="ARBA00023136"/>
    </source>
</evidence>
<evidence type="ECO:0000256" key="2">
    <source>
        <dbReference type="ARBA" id="ARBA00022692"/>
    </source>
</evidence>
<evidence type="ECO:0000256" key="5">
    <source>
        <dbReference type="SAM" id="Phobius"/>
    </source>
</evidence>
<evidence type="ECO:0000256" key="1">
    <source>
        <dbReference type="ARBA" id="ARBA00004141"/>
    </source>
</evidence>
<feature type="transmembrane region" description="Helical" evidence="5">
    <location>
        <begin position="100"/>
        <end position="119"/>
    </location>
</feature>
<dbReference type="Pfam" id="PF01694">
    <property type="entry name" value="Rhomboid"/>
    <property type="match status" value="1"/>
</dbReference>
<organism evidence="7">
    <name type="scientific">marine metagenome</name>
    <dbReference type="NCBI Taxonomy" id="408172"/>
    <lineage>
        <taxon>unclassified sequences</taxon>
        <taxon>metagenomes</taxon>
        <taxon>ecological metagenomes</taxon>
    </lineage>
</organism>
<name>A0A381UZU3_9ZZZZ</name>
<dbReference type="InterPro" id="IPR035952">
    <property type="entry name" value="Rhomboid-like_sf"/>
</dbReference>
<feature type="transmembrane region" description="Helical" evidence="5">
    <location>
        <begin position="156"/>
        <end position="174"/>
    </location>
</feature>
<evidence type="ECO:0000259" key="6">
    <source>
        <dbReference type="Pfam" id="PF01694"/>
    </source>
</evidence>
<dbReference type="GO" id="GO:0016020">
    <property type="term" value="C:membrane"/>
    <property type="evidence" value="ECO:0007669"/>
    <property type="project" value="UniProtKB-SubCell"/>
</dbReference>
<feature type="transmembrane region" description="Helical" evidence="5">
    <location>
        <begin position="125"/>
        <end position="144"/>
    </location>
</feature>
<dbReference type="EMBL" id="UINC01007423">
    <property type="protein sequence ID" value="SVA33241.1"/>
    <property type="molecule type" value="Genomic_DNA"/>
</dbReference>
<proteinExistence type="predicted"/>
<feature type="transmembrane region" description="Helical" evidence="5">
    <location>
        <begin position="61"/>
        <end position="88"/>
    </location>
</feature>
<dbReference type="SUPFAM" id="SSF144091">
    <property type="entry name" value="Rhomboid-like"/>
    <property type="match status" value="1"/>
</dbReference>
<reference evidence="7" key="1">
    <citation type="submission" date="2018-05" db="EMBL/GenBank/DDBJ databases">
        <authorList>
            <person name="Lanie J.A."/>
            <person name="Ng W.-L."/>
            <person name="Kazmierczak K.M."/>
            <person name="Andrzejewski T.M."/>
            <person name="Davidsen T.M."/>
            <person name="Wayne K.J."/>
            <person name="Tettelin H."/>
            <person name="Glass J.I."/>
            <person name="Rusch D."/>
            <person name="Podicherti R."/>
            <person name="Tsui H.-C.T."/>
            <person name="Winkler M.E."/>
        </authorList>
    </citation>
    <scope>NUCLEOTIDE SEQUENCE</scope>
</reference>
<sequence>MSQYFGKREPFAASISGAPATTVIVILNIGLFIGVLVTGGADTQNLLKWGAKYGPSIADGQYWRLLVPVFLHVGFFHMLTNLFGLVIFGSMVERTFGTTNFVVIYLAAGIMGNVVSFLAGPNPGVGASGGVFGIVAAFGVYLLLNRKLLGQVGSQQLTSIGLIVSINIVFGLVSTGIDNAAHFGGLLAGGMVAWLVTPRERLFVLQDSVDLGQSRVTLKTDVQPVSKLMLAILIIVIVAGVLTGIESQTYSEDIFGNKMPG</sequence>
<dbReference type="AlphaFoldDB" id="A0A381UZU3"/>